<sequence length="165" mass="19679">MVDERWSPQEEQHEVQNAMLAATRQCFIEIDKEEWKFETLCDLYEAVTITKGVVYCNTRERVEWVSEHMRAKGQTVSTVHGEMEEAERAMSFAVALQIARVLINYDMPTQVESYIDRFAPYYRFGRRDIMVNFVLPSEMSMLRQIEQFYHTEIPELPMNVDEFFW</sequence>
<organism evidence="2 3">
    <name type="scientific">Aphanomyces euteiches</name>
    <dbReference type="NCBI Taxonomy" id="100861"/>
    <lineage>
        <taxon>Eukaryota</taxon>
        <taxon>Sar</taxon>
        <taxon>Stramenopiles</taxon>
        <taxon>Oomycota</taxon>
        <taxon>Saprolegniomycetes</taxon>
        <taxon>Saprolegniales</taxon>
        <taxon>Verrucalvaceae</taxon>
        <taxon>Aphanomyces</taxon>
    </lineage>
</organism>
<dbReference type="Gene3D" id="3.40.50.300">
    <property type="entry name" value="P-loop containing nucleotide triphosphate hydrolases"/>
    <property type="match status" value="2"/>
</dbReference>
<feature type="domain" description="Helicase C-terminal" evidence="1">
    <location>
        <begin position="35"/>
        <end position="91"/>
    </location>
</feature>
<dbReference type="InterPro" id="IPR027417">
    <property type="entry name" value="P-loop_NTPase"/>
</dbReference>
<dbReference type="SUPFAM" id="SSF52540">
    <property type="entry name" value="P-loop containing nucleoside triphosphate hydrolases"/>
    <property type="match status" value="1"/>
</dbReference>
<protein>
    <recommendedName>
        <fullName evidence="1">Helicase C-terminal domain-containing protein</fullName>
    </recommendedName>
</protein>
<dbReference type="AlphaFoldDB" id="A0A6G0XN35"/>
<dbReference type="Pfam" id="PF00271">
    <property type="entry name" value="Helicase_C"/>
    <property type="match status" value="1"/>
</dbReference>
<dbReference type="InterPro" id="IPR001650">
    <property type="entry name" value="Helicase_C-like"/>
</dbReference>
<evidence type="ECO:0000259" key="1">
    <source>
        <dbReference type="Pfam" id="PF00271"/>
    </source>
</evidence>
<dbReference type="PANTHER" id="PTHR47958">
    <property type="entry name" value="ATP-DEPENDENT RNA HELICASE DBP3"/>
    <property type="match status" value="1"/>
</dbReference>
<evidence type="ECO:0000313" key="3">
    <source>
        <dbReference type="Proteomes" id="UP000481153"/>
    </source>
</evidence>
<dbReference type="EMBL" id="VJMJ01000034">
    <property type="protein sequence ID" value="KAF0741884.1"/>
    <property type="molecule type" value="Genomic_DNA"/>
</dbReference>
<name>A0A6G0XN35_9STRA</name>
<evidence type="ECO:0000313" key="2">
    <source>
        <dbReference type="EMBL" id="KAF0741884.1"/>
    </source>
</evidence>
<keyword evidence="3" id="KW-1185">Reference proteome</keyword>
<dbReference type="VEuPathDB" id="FungiDB:AeMF1_012587"/>
<reference evidence="2 3" key="1">
    <citation type="submission" date="2019-07" db="EMBL/GenBank/DDBJ databases">
        <title>Genomics analysis of Aphanomyces spp. identifies a new class of oomycete effector associated with host adaptation.</title>
        <authorList>
            <person name="Gaulin E."/>
        </authorList>
    </citation>
    <scope>NUCLEOTIDE SEQUENCE [LARGE SCALE GENOMIC DNA]</scope>
    <source>
        <strain evidence="2 3">ATCC 201684</strain>
    </source>
</reference>
<proteinExistence type="predicted"/>
<comment type="caution">
    <text evidence="2">The sequence shown here is derived from an EMBL/GenBank/DDBJ whole genome shotgun (WGS) entry which is preliminary data.</text>
</comment>
<gene>
    <name evidence="2" type="ORF">Ae201684_003074</name>
</gene>
<dbReference type="Proteomes" id="UP000481153">
    <property type="component" value="Unassembled WGS sequence"/>
</dbReference>
<accession>A0A6G0XN35</accession>